<keyword evidence="6" id="KW-0358">Heparin-binding</keyword>
<accession>A0A556U918</accession>
<dbReference type="GO" id="GO:0008083">
    <property type="term" value="F:growth factor activity"/>
    <property type="evidence" value="ECO:0007669"/>
    <property type="project" value="UniProtKB-KW"/>
</dbReference>
<dbReference type="AlphaFoldDB" id="A0A556U918"/>
<dbReference type="GO" id="GO:0005154">
    <property type="term" value="F:epidermal growth factor receptor binding"/>
    <property type="evidence" value="ECO:0007669"/>
    <property type="project" value="TreeGrafter"/>
</dbReference>
<dbReference type="GO" id="GO:0005886">
    <property type="term" value="C:plasma membrane"/>
    <property type="evidence" value="ECO:0007669"/>
    <property type="project" value="UniProtKB-SubCell"/>
</dbReference>
<keyword evidence="3" id="KW-1003">Cell membrane</keyword>
<evidence type="ECO:0000256" key="12">
    <source>
        <dbReference type="ARBA" id="ARBA00023157"/>
    </source>
</evidence>
<feature type="compositionally biased region" description="Basic and acidic residues" evidence="15">
    <location>
        <begin position="105"/>
        <end position="122"/>
    </location>
</feature>
<dbReference type="GO" id="GO:0008201">
    <property type="term" value="F:heparin binding"/>
    <property type="evidence" value="ECO:0007669"/>
    <property type="project" value="UniProtKB-KW"/>
</dbReference>
<feature type="chain" id="PRO_5022217024" description="Proheparin-binding EGF-like growth factor" evidence="17">
    <location>
        <begin position="22"/>
        <end position="317"/>
    </location>
</feature>
<keyword evidence="20" id="KW-1185">Reference proteome</keyword>
<proteinExistence type="predicted"/>
<gene>
    <name evidence="19" type="ORF">Baya_9923</name>
</gene>
<evidence type="ECO:0000256" key="13">
    <source>
        <dbReference type="ARBA" id="ARBA00040098"/>
    </source>
</evidence>
<dbReference type="GO" id="GO:0007173">
    <property type="term" value="P:epidermal growth factor receptor signaling pathway"/>
    <property type="evidence" value="ECO:0007669"/>
    <property type="project" value="TreeGrafter"/>
</dbReference>
<protein>
    <recommendedName>
        <fullName evidence="13">Proheparin-binding EGF-like growth factor</fullName>
    </recommendedName>
</protein>
<feature type="domain" description="EGF-like" evidence="18">
    <location>
        <begin position="131"/>
        <end position="170"/>
    </location>
</feature>
<evidence type="ECO:0000256" key="8">
    <source>
        <dbReference type="ARBA" id="ARBA00022729"/>
    </source>
</evidence>
<evidence type="ECO:0000256" key="14">
    <source>
        <dbReference type="PROSITE-ProRule" id="PRU00076"/>
    </source>
</evidence>
<evidence type="ECO:0000256" key="17">
    <source>
        <dbReference type="SAM" id="SignalP"/>
    </source>
</evidence>
<dbReference type="PROSITE" id="PS00022">
    <property type="entry name" value="EGF_1"/>
    <property type="match status" value="1"/>
</dbReference>
<dbReference type="PANTHER" id="PTHR10740">
    <property type="entry name" value="TRANSFORMING GROWTH FACTOR ALPHA"/>
    <property type="match status" value="1"/>
</dbReference>
<evidence type="ECO:0000256" key="9">
    <source>
        <dbReference type="ARBA" id="ARBA00022989"/>
    </source>
</evidence>
<dbReference type="PANTHER" id="PTHR10740:SF4">
    <property type="entry name" value="PROHEPARIN-BINDING EGF-LIKE GROWTH FACTOR"/>
    <property type="match status" value="1"/>
</dbReference>
<evidence type="ECO:0000256" key="2">
    <source>
        <dbReference type="ARBA" id="ARBA00004251"/>
    </source>
</evidence>
<feature type="compositionally biased region" description="Basic residues" evidence="15">
    <location>
        <begin position="123"/>
        <end position="132"/>
    </location>
</feature>
<evidence type="ECO:0000256" key="7">
    <source>
        <dbReference type="ARBA" id="ARBA00022692"/>
    </source>
</evidence>
<keyword evidence="10" id="KW-0339">Growth factor</keyword>
<evidence type="ECO:0000256" key="1">
    <source>
        <dbReference type="ARBA" id="ARBA00004239"/>
    </source>
</evidence>
<keyword evidence="5 14" id="KW-0245">EGF-like domain</keyword>
<dbReference type="SUPFAM" id="SSF57196">
    <property type="entry name" value="EGF/Laminin"/>
    <property type="match status" value="1"/>
</dbReference>
<comment type="subcellular location">
    <subcellularLocation>
        <location evidence="2">Cell membrane</location>
        <topology evidence="2">Single-pass type I membrane protein</topology>
    </subcellularLocation>
    <subcellularLocation>
        <location evidence="1">Secreted</location>
        <location evidence="1">Extracellular space</location>
    </subcellularLocation>
</comment>
<feature type="region of interest" description="Disordered" evidence="15">
    <location>
        <begin position="49"/>
        <end position="68"/>
    </location>
</feature>
<dbReference type="GO" id="GO:0005615">
    <property type="term" value="C:extracellular space"/>
    <property type="evidence" value="ECO:0007669"/>
    <property type="project" value="TreeGrafter"/>
</dbReference>
<keyword evidence="12 14" id="KW-1015">Disulfide bond</keyword>
<feature type="transmembrane region" description="Helical" evidence="16">
    <location>
        <begin position="188"/>
        <end position="210"/>
    </location>
</feature>
<dbReference type="Gene3D" id="2.10.25.10">
    <property type="entry name" value="Laminin"/>
    <property type="match status" value="1"/>
</dbReference>
<dbReference type="EMBL" id="VCAZ01000064">
    <property type="protein sequence ID" value="TSO15277.1"/>
    <property type="molecule type" value="Genomic_DNA"/>
</dbReference>
<feature type="disulfide bond" evidence="14">
    <location>
        <begin position="160"/>
        <end position="169"/>
    </location>
</feature>
<dbReference type="PROSITE" id="PS50026">
    <property type="entry name" value="EGF_3"/>
    <property type="match status" value="1"/>
</dbReference>
<evidence type="ECO:0000256" key="16">
    <source>
        <dbReference type="SAM" id="Phobius"/>
    </source>
</evidence>
<dbReference type="Pfam" id="PF00008">
    <property type="entry name" value="EGF"/>
    <property type="match status" value="1"/>
</dbReference>
<evidence type="ECO:0000259" key="18">
    <source>
        <dbReference type="PROSITE" id="PS50026"/>
    </source>
</evidence>
<comment type="caution">
    <text evidence="19">The sequence shown here is derived from an EMBL/GenBank/DDBJ whole genome shotgun (WGS) entry which is preliminary data.</text>
</comment>
<feature type="region of interest" description="Disordered" evidence="15">
    <location>
        <begin position="242"/>
        <end position="262"/>
    </location>
</feature>
<comment type="caution">
    <text evidence="14">Lacks conserved residue(s) required for the propagation of feature annotation.</text>
</comment>
<evidence type="ECO:0000256" key="6">
    <source>
        <dbReference type="ARBA" id="ARBA00022674"/>
    </source>
</evidence>
<evidence type="ECO:0000256" key="5">
    <source>
        <dbReference type="ARBA" id="ARBA00022536"/>
    </source>
</evidence>
<feature type="signal peptide" evidence="17">
    <location>
        <begin position="1"/>
        <end position="21"/>
    </location>
</feature>
<feature type="compositionally biased region" description="Basic residues" evidence="15">
    <location>
        <begin position="243"/>
        <end position="254"/>
    </location>
</feature>
<keyword evidence="11 16" id="KW-0472">Membrane</keyword>
<evidence type="ECO:0000313" key="19">
    <source>
        <dbReference type="EMBL" id="TSO15277.1"/>
    </source>
</evidence>
<evidence type="ECO:0000256" key="10">
    <source>
        <dbReference type="ARBA" id="ARBA00023030"/>
    </source>
</evidence>
<keyword evidence="4" id="KW-0964">Secreted</keyword>
<dbReference type="OrthoDB" id="8780145at2759"/>
<dbReference type="GO" id="GO:0008284">
    <property type="term" value="P:positive regulation of cell population proliferation"/>
    <property type="evidence" value="ECO:0007669"/>
    <property type="project" value="TreeGrafter"/>
</dbReference>
<dbReference type="Proteomes" id="UP000319801">
    <property type="component" value="Unassembled WGS sequence"/>
</dbReference>
<keyword evidence="9 16" id="KW-1133">Transmembrane helix</keyword>
<dbReference type="InterPro" id="IPR000742">
    <property type="entry name" value="EGF"/>
</dbReference>
<feature type="region of interest" description="Disordered" evidence="15">
    <location>
        <begin position="92"/>
        <end position="132"/>
    </location>
</feature>
<dbReference type="PROSITE" id="PS01186">
    <property type="entry name" value="EGF_2"/>
    <property type="match status" value="1"/>
</dbReference>
<sequence>MKLCVLAVLVHVLVILTLTSGASIDRYESEKPSHTTVIHLLRTSEALNDKRLTENTKPEDHRLEEEEEYYYDDDEQYEYDLSGDFEMPQVAFSSKPKDPSAVLNAERREAEGNERKAKGERKGKGKGKGKKRNPCLKKYKDYCIHGTCQYLRKIGPSCICNPGYSGERCLYFSLPVGTHEEGYSRTTALAVVAVVLSSLCLTIIGLLLALRFHKRGTYDVENEEKGDCEVREILPQNKIDKMKAKKERQKRTARKKTEREREKRYGLGLVSMFSTRSLVLGPVELQCDEEEKKKGLKQQGMFWMQKHFLPTVGSDTD</sequence>
<evidence type="ECO:0000256" key="11">
    <source>
        <dbReference type="ARBA" id="ARBA00023136"/>
    </source>
</evidence>
<keyword evidence="8 17" id="KW-0732">Signal</keyword>
<keyword evidence="7 16" id="KW-0812">Transmembrane</keyword>
<dbReference type="SMART" id="SM00181">
    <property type="entry name" value="EGF"/>
    <property type="match status" value="1"/>
</dbReference>
<dbReference type="FunFam" id="2.10.25.10:FF:000158">
    <property type="entry name" value="proheparin-binding EGF-like growth factor"/>
    <property type="match status" value="1"/>
</dbReference>
<evidence type="ECO:0000256" key="4">
    <source>
        <dbReference type="ARBA" id="ARBA00022525"/>
    </source>
</evidence>
<name>A0A556U918_BAGYA</name>
<reference evidence="19 20" key="1">
    <citation type="journal article" date="2019" name="Genome Biol. Evol.">
        <title>Whole-Genome Sequencing of the Giant Devil Catfish, Bagarius yarrelli.</title>
        <authorList>
            <person name="Jiang W."/>
            <person name="Lv Y."/>
            <person name="Cheng L."/>
            <person name="Yang K."/>
            <person name="Chao B."/>
            <person name="Wang X."/>
            <person name="Li Y."/>
            <person name="Pan X."/>
            <person name="You X."/>
            <person name="Zhang Y."/>
            <person name="Yang J."/>
            <person name="Li J."/>
            <person name="Zhang X."/>
            <person name="Liu S."/>
            <person name="Sun C."/>
            <person name="Yang J."/>
            <person name="Shi Q."/>
        </authorList>
    </citation>
    <scope>NUCLEOTIDE SEQUENCE [LARGE SCALE GENOMIC DNA]</scope>
    <source>
        <strain evidence="19">JWS20170419001</strain>
        <tissue evidence="19">Muscle</tissue>
    </source>
</reference>
<evidence type="ECO:0000313" key="20">
    <source>
        <dbReference type="Proteomes" id="UP000319801"/>
    </source>
</evidence>
<organism evidence="19 20">
    <name type="scientific">Bagarius yarrelli</name>
    <name type="common">Goonch</name>
    <name type="synonym">Bagrus yarrelli</name>
    <dbReference type="NCBI Taxonomy" id="175774"/>
    <lineage>
        <taxon>Eukaryota</taxon>
        <taxon>Metazoa</taxon>
        <taxon>Chordata</taxon>
        <taxon>Craniata</taxon>
        <taxon>Vertebrata</taxon>
        <taxon>Euteleostomi</taxon>
        <taxon>Actinopterygii</taxon>
        <taxon>Neopterygii</taxon>
        <taxon>Teleostei</taxon>
        <taxon>Ostariophysi</taxon>
        <taxon>Siluriformes</taxon>
        <taxon>Sisoridae</taxon>
        <taxon>Sisorinae</taxon>
        <taxon>Bagarius</taxon>
    </lineage>
</organism>
<feature type="compositionally biased region" description="Basic and acidic residues" evidence="15">
    <location>
        <begin position="49"/>
        <end position="64"/>
    </location>
</feature>
<evidence type="ECO:0000256" key="15">
    <source>
        <dbReference type="SAM" id="MobiDB-lite"/>
    </source>
</evidence>
<evidence type="ECO:0000256" key="3">
    <source>
        <dbReference type="ARBA" id="ARBA00022475"/>
    </source>
</evidence>